<dbReference type="FunFam" id="1.10.405.20:FF:000001">
    <property type="entry name" value="Amine oxidase"/>
    <property type="match status" value="1"/>
</dbReference>
<keyword evidence="3" id="KW-1185">Reference proteome</keyword>
<dbReference type="OrthoDB" id="5977668at2759"/>
<evidence type="ECO:0000313" key="3">
    <source>
        <dbReference type="Proteomes" id="UP000799118"/>
    </source>
</evidence>
<proteinExistence type="predicted"/>
<sequence length="477" mass="53426">MRVAVVGAGVSGLSATWLLNEHSDHEVHLYESDSRPGGHANTVRFPSKEGVDVDCGFIVFNPCTYPNFLRFLKRYPAIPVASTEMTFSVSRDQGQFEWAGDTIFTIFCQPWRLLDPSMWRMLYDVLRFNASAQRLVAQWNNGAMDVKQDVSIGEYLDKEGFSESFRDNYLIPMTAAIWSTPPDKCALDFPARTLIQFMHNHHLLQITGKPAWLTIPGGSRQYVKTILSSLPTSQLHMSTPVASIRSVDSLVELTTTSGESSTYDHVILACHSDTALSILRAGGDVTKDEEDILGMFEWNKNVVVVHNDVRLMPKARSAWSCWNYLTYSEVDEKGKRKANRDKVSLTYGMNDLQHISEKKHGPVLVTLNPPFEPATNFGEYSYEHPVLDGKAVQAQELMSKIQGKRSISYAGAWCRYGFHEDGFTSGLLAASTYAPTLNSTVRLPFEIEYAEDSTLRQGKAACGSYHSRKRKEVGLIP</sequence>
<organism evidence="2 3">
    <name type="scientific">Gymnopus androsaceus JB14</name>
    <dbReference type="NCBI Taxonomy" id="1447944"/>
    <lineage>
        <taxon>Eukaryota</taxon>
        <taxon>Fungi</taxon>
        <taxon>Dikarya</taxon>
        <taxon>Basidiomycota</taxon>
        <taxon>Agaricomycotina</taxon>
        <taxon>Agaricomycetes</taxon>
        <taxon>Agaricomycetidae</taxon>
        <taxon>Agaricales</taxon>
        <taxon>Marasmiineae</taxon>
        <taxon>Omphalotaceae</taxon>
        <taxon>Gymnopus</taxon>
    </lineage>
</organism>
<dbReference type="Proteomes" id="UP000799118">
    <property type="component" value="Unassembled WGS sequence"/>
</dbReference>
<dbReference type="EMBL" id="ML769420">
    <property type="protein sequence ID" value="KAE9403996.1"/>
    <property type="molecule type" value="Genomic_DNA"/>
</dbReference>
<accession>A0A6A4I0G7</accession>
<gene>
    <name evidence="2" type="ORF">BT96DRAFT_973407</name>
</gene>
<dbReference type="InterPro" id="IPR050464">
    <property type="entry name" value="Zeta_carotene_desat/Oxidored"/>
</dbReference>
<dbReference type="Pfam" id="PF01593">
    <property type="entry name" value="Amino_oxidase"/>
    <property type="match status" value="1"/>
</dbReference>
<evidence type="ECO:0000313" key="2">
    <source>
        <dbReference type="EMBL" id="KAE9403996.1"/>
    </source>
</evidence>
<protein>
    <submittedName>
        <fullName evidence="2">FAD/NAD(P)-binding domain-containing protein</fullName>
    </submittedName>
</protein>
<dbReference type="InterPro" id="IPR002937">
    <property type="entry name" value="Amino_oxidase"/>
</dbReference>
<dbReference type="Gene3D" id="3.50.50.60">
    <property type="entry name" value="FAD/NAD(P)-binding domain"/>
    <property type="match status" value="1"/>
</dbReference>
<dbReference type="InterPro" id="IPR036188">
    <property type="entry name" value="FAD/NAD-bd_sf"/>
</dbReference>
<dbReference type="PANTHER" id="PTHR42923:SF17">
    <property type="entry name" value="AMINE OXIDASE DOMAIN-CONTAINING PROTEIN"/>
    <property type="match status" value="1"/>
</dbReference>
<feature type="domain" description="Amine oxidase" evidence="1">
    <location>
        <begin position="10"/>
        <end position="276"/>
    </location>
</feature>
<name>A0A6A4I0G7_9AGAR</name>
<dbReference type="AlphaFoldDB" id="A0A6A4I0G7"/>
<evidence type="ECO:0000259" key="1">
    <source>
        <dbReference type="Pfam" id="PF01593"/>
    </source>
</evidence>
<dbReference type="SUPFAM" id="SSF51905">
    <property type="entry name" value="FAD/NAD(P)-binding domain"/>
    <property type="match status" value="1"/>
</dbReference>
<dbReference type="PANTHER" id="PTHR42923">
    <property type="entry name" value="PROTOPORPHYRINOGEN OXIDASE"/>
    <property type="match status" value="1"/>
</dbReference>
<dbReference type="GO" id="GO:0016491">
    <property type="term" value="F:oxidoreductase activity"/>
    <property type="evidence" value="ECO:0007669"/>
    <property type="project" value="InterPro"/>
</dbReference>
<reference evidence="2" key="1">
    <citation type="journal article" date="2019" name="Environ. Microbiol.">
        <title>Fungal ecological strategies reflected in gene transcription - a case study of two litter decomposers.</title>
        <authorList>
            <person name="Barbi F."/>
            <person name="Kohler A."/>
            <person name="Barry K."/>
            <person name="Baskaran P."/>
            <person name="Daum C."/>
            <person name="Fauchery L."/>
            <person name="Ihrmark K."/>
            <person name="Kuo A."/>
            <person name="LaButti K."/>
            <person name="Lipzen A."/>
            <person name="Morin E."/>
            <person name="Grigoriev I.V."/>
            <person name="Henrissat B."/>
            <person name="Lindahl B."/>
            <person name="Martin F."/>
        </authorList>
    </citation>
    <scope>NUCLEOTIDE SEQUENCE</scope>
    <source>
        <strain evidence="2">JB14</strain>
    </source>
</reference>